<keyword evidence="2" id="KW-1185">Reference proteome</keyword>
<dbReference type="Proteomes" id="UP001327560">
    <property type="component" value="Chromosome 4"/>
</dbReference>
<gene>
    <name evidence="1" type="ORF">Cni_G12628</name>
</gene>
<name>A0AAQ3KB14_9LILI</name>
<evidence type="ECO:0000313" key="1">
    <source>
        <dbReference type="EMBL" id="WOL03908.1"/>
    </source>
</evidence>
<accession>A0AAQ3KB14</accession>
<reference evidence="1 2" key="1">
    <citation type="submission" date="2023-10" db="EMBL/GenBank/DDBJ databases">
        <title>Chromosome-scale genome assembly provides insights into flower coloration mechanisms of Canna indica.</title>
        <authorList>
            <person name="Li C."/>
        </authorList>
    </citation>
    <scope>NUCLEOTIDE SEQUENCE [LARGE SCALE GENOMIC DNA]</scope>
    <source>
        <tissue evidence="1">Flower</tissue>
    </source>
</reference>
<evidence type="ECO:0000313" key="2">
    <source>
        <dbReference type="Proteomes" id="UP001327560"/>
    </source>
</evidence>
<dbReference type="EMBL" id="CP136893">
    <property type="protein sequence ID" value="WOL03908.1"/>
    <property type="molecule type" value="Genomic_DNA"/>
</dbReference>
<protein>
    <submittedName>
        <fullName evidence="1">Uncharacterized protein</fullName>
    </submittedName>
</protein>
<organism evidence="1 2">
    <name type="scientific">Canna indica</name>
    <name type="common">Indian-shot</name>
    <dbReference type="NCBI Taxonomy" id="4628"/>
    <lineage>
        <taxon>Eukaryota</taxon>
        <taxon>Viridiplantae</taxon>
        <taxon>Streptophyta</taxon>
        <taxon>Embryophyta</taxon>
        <taxon>Tracheophyta</taxon>
        <taxon>Spermatophyta</taxon>
        <taxon>Magnoliopsida</taxon>
        <taxon>Liliopsida</taxon>
        <taxon>Zingiberales</taxon>
        <taxon>Cannaceae</taxon>
        <taxon>Canna</taxon>
    </lineage>
</organism>
<dbReference type="AlphaFoldDB" id="A0AAQ3KB14"/>
<sequence>MKTPGGFKQQDRLDLNRRRDENRSAGGYFSVLLKAAPTIRDPFSSLAAPASVASGAFASSCGGVISIFQSRSESREFVEFYFSLVGMWRSFANFSLLLYLSLNLLRGHCRCSGRVGMEWLLFEASGEVREGGSRSKDWRWKGGLNG</sequence>
<proteinExistence type="predicted"/>